<proteinExistence type="inferred from homology"/>
<dbReference type="InterPro" id="IPR021458">
    <property type="entry name" value="Rv0495c"/>
</dbReference>
<evidence type="ECO:0000256" key="1">
    <source>
        <dbReference type="ARBA" id="ARBA00093770"/>
    </source>
</evidence>
<dbReference type="EMBL" id="CACRUT010000015">
    <property type="protein sequence ID" value="VYU25314.1"/>
    <property type="molecule type" value="Genomic_DNA"/>
</dbReference>
<protein>
    <submittedName>
        <fullName evidence="2">Uncharacterized protein</fullName>
    </submittedName>
</protein>
<dbReference type="Pfam" id="PF11307">
    <property type="entry name" value="DUF3109"/>
    <property type="match status" value="1"/>
</dbReference>
<sequence>MKNDRIPMIQIDDTIISIDCLSEKFCCDLDACKGECCIEGDAGAPVELDEVAELEEALPVVWPWLSASAQAVIDRQGVVYTDEDGDLVTSIVNGKDCVFTCYDERGYCYCALEKAYREGKSSFYKPLSCHLYPIRLKKIGDCVALNYHRWDVCKMAVMKGGHLNLPVYRFLKEPLIRRFGEEWYTELESAVKELKEQGYLE</sequence>
<gene>
    <name evidence="2" type="ORF">PCLFYP37_02315</name>
</gene>
<dbReference type="AlphaFoldDB" id="A0A6N3DBU0"/>
<comment type="similarity">
    <text evidence="1">Belongs to the Rv0495c family.</text>
</comment>
<organism evidence="2">
    <name type="scientific">Paraprevotella clara</name>
    <dbReference type="NCBI Taxonomy" id="454154"/>
    <lineage>
        <taxon>Bacteria</taxon>
        <taxon>Pseudomonadati</taxon>
        <taxon>Bacteroidota</taxon>
        <taxon>Bacteroidia</taxon>
        <taxon>Bacteroidales</taxon>
        <taxon>Prevotellaceae</taxon>
        <taxon>Paraprevotella</taxon>
    </lineage>
</organism>
<evidence type="ECO:0000313" key="2">
    <source>
        <dbReference type="EMBL" id="VYU25314.1"/>
    </source>
</evidence>
<accession>A0A6N3DBU0</accession>
<reference evidence="2" key="1">
    <citation type="submission" date="2019-11" db="EMBL/GenBank/DDBJ databases">
        <authorList>
            <person name="Feng L."/>
        </authorList>
    </citation>
    <scope>NUCLEOTIDE SEQUENCE</scope>
    <source>
        <strain evidence="2">PclaraLFYP37</strain>
    </source>
</reference>
<name>A0A6N3DBU0_9BACT</name>